<protein>
    <submittedName>
        <fullName evidence="1">Uncharacterized protein</fullName>
    </submittedName>
</protein>
<dbReference type="AlphaFoldDB" id="A0A1G2IYG8"/>
<gene>
    <name evidence="1" type="ORF">A2358_00290</name>
</gene>
<comment type="caution">
    <text evidence="1">The sequence shown here is derived from an EMBL/GenBank/DDBJ whole genome shotgun (WGS) entry which is preliminary data.</text>
</comment>
<evidence type="ECO:0000313" key="2">
    <source>
        <dbReference type="Proteomes" id="UP000178650"/>
    </source>
</evidence>
<organism evidence="1 2">
    <name type="scientific">Candidatus Staskawiczbacteria bacterium RIFOXYB1_FULL_37_44</name>
    <dbReference type="NCBI Taxonomy" id="1802223"/>
    <lineage>
        <taxon>Bacteria</taxon>
        <taxon>Candidatus Staskawicziibacteriota</taxon>
    </lineage>
</organism>
<sequence length="73" mass="8786">MFDGRFFSVCKPKPGVVMLIDFDLRKTQADFVHWLDAQKVSYSRMGPWHWLFNPEDVGRIKEWFSANDYRERS</sequence>
<evidence type="ECO:0000313" key="1">
    <source>
        <dbReference type="EMBL" id="OGZ79391.1"/>
    </source>
</evidence>
<proteinExistence type="predicted"/>
<reference evidence="1 2" key="1">
    <citation type="journal article" date="2016" name="Nat. Commun.">
        <title>Thousands of microbial genomes shed light on interconnected biogeochemical processes in an aquifer system.</title>
        <authorList>
            <person name="Anantharaman K."/>
            <person name="Brown C.T."/>
            <person name="Hug L.A."/>
            <person name="Sharon I."/>
            <person name="Castelle C.J."/>
            <person name="Probst A.J."/>
            <person name="Thomas B.C."/>
            <person name="Singh A."/>
            <person name="Wilkins M.J."/>
            <person name="Karaoz U."/>
            <person name="Brodie E.L."/>
            <person name="Williams K.H."/>
            <person name="Hubbard S.S."/>
            <person name="Banfield J.F."/>
        </authorList>
    </citation>
    <scope>NUCLEOTIDE SEQUENCE [LARGE SCALE GENOMIC DNA]</scope>
</reference>
<dbReference type="Proteomes" id="UP000178650">
    <property type="component" value="Unassembled WGS sequence"/>
</dbReference>
<accession>A0A1G2IYG8</accession>
<name>A0A1G2IYG8_9BACT</name>
<dbReference type="EMBL" id="MHPJ01000004">
    <property type="protein sequence ID" value="OGZ79391.1"/>
    <property type="molecule type" value="Genomic_DNA"/>
</dbReference>